<dbReference type="Gene3D" id="3.40.50.1390">
    <property type="entry name" value="Resolvase, N-terminal catalytic domain"/>
    <property type="match status" value="1"/>
</dbReference>
<evidence type="ECO:0000256" key="1">
    <source>
        <dbReference type="SAM" id="Coils"/>
    </source>
</evidence>
<dbReference type="PANTHER" id="PTHR30461:SF23">
    <property type="entry name" value="DNA RECOMBINASE-RELATED"/>
    <property type="match status" value="1"/>
</dbReference>
<dbReference type="OrthoDB" id="9804620at2"/>
<feature type="domain" description="Resolvase/invertase-type recombinase catalytic" evidence="2">
    <location>
        <begin position="2"/>
        <end position="154"/>
    </location>
</feature>
<dbReference type="GO" id="GO:0000150">
    <property type="term" value="F:DNA strand exchange activity"/>
    <property type="evidence" value="ECO:0007669"/>
    <property type="project" value="InterPro"/>
</dbReference>
<dbReference type="PROSITE" id="PS51737">
    <property type="entry name" value="RECOMBINASE_DNA_BIND"/>
    <property type="match status" value="1"/>
</dbReference>
<keyword evidence="5" id="KW-1185">Reference proteome</keyword>
<dbReference type="InterPro" id="IPR036162">
    <property type="entry name" value="Resolvase-like_N_sf"/>
</dbReference>
<dbReference type="Pfam" id="PF13408">
    <property type="entry name" value="Zn_ribbon_recom"/>
    <property type="match status" value="1"/>
</dbReference>
<proteinExistence type="predicted"/>
<dbReference type="Gene3D" id="3.90.1750.20">
    <property type="entry name" value="Putative Large Serine Recombinase, Chain B, Domain 2"/>
    <property type="match status" value="1"/>
</dbReference>
<evidence type="ECO:0000259" key="3">
    <source>
        <dbReference type="PROSITE" id="PS51737"/>
    </source>
</evidence>
<dbReference type="InterPro" id="IPR050639">
    <property type="entry name" value="SSR_resolvase"/>
</dbReference>
<dbReference type="Proteomes" id="UP000183952">
    <property type="component" value="Unassembled WGS sequence"/>
</dbReference>
<dbReference type="Pfam" id="PF07508">
    <property type="entry name" value="Recombinase"/>
    <property type="match status" value="1"/>
</dbReference>
<dbReference type="InterPro" id="IPR025827">
    <property type="entry name" value="Zn_ribbon_recom_dom"/>
</dbReference>
<reference evidence="4 5" key="1">
    <citation type="submission" date="2016-11" db="EMBL/GenBank/DDBJ databases">
        <authorList>
            <person name="Jaros S."/>
            <person name="Januszkiewicz K."/>
            <person name="Wedrychowicz H."/>
        </authorList>
    </citation>
    <scope>NUCLEOTIDE SEQUENCE [LARGE SCALE GENOMIC DNA]</scope>
    <source>
        <strain evidence="4 5">DSM 3090</strain>
    </source>
</reference>
<dbReference type="SUPFAM" id="SSF53041">
    <property type="entry name" value="Resolvase-like"/>
    <property type="match status" value="1"/>
</dbReference>
<dbReference type="InterPro" id="IPR006119">
    <property type="entry name" value="Resolv_N"/>
</dbReference>
<dbReference type="STRING" id="1121331.SAMN02745248_01222"/>
<dbReference type="GO" id="GO:0003677">
    <property type="term" value="F:DNA binding"/>
    <property type="evidence" value="ECO:0007669"/>
    <property type="project" value="InterPro"/>
</dbReference>
<dbReference type="AlphaFoldDB" id="A0A1M6N1G7"/>
<dbReference type="SMART" id="SM00857">
    <property type="entry name" value="Resolvase"/>
    <property type="match status" value="1"/>
</dbReference>
<dbReference type="EMBL" id="FRAD01000009">
    <property type="protein sequence ID" value="SHJ89559.1"/>
    <property type="molecule type" value="Genomic_DNA"/>
</dbReference>
<name>A0A1M6N1G7_9CLOT</name>
<evidence type="ECO:0000259" key="2">
    <source>
        <dbReference type="PROSITE" id="PS51736"/>
    </source>
</evidence>
<organism evidence="4 5">
    <name type="scientific">Hathewaya proteolytica DSM 3090</name>
    <dbReference type="NCBI Taxonomy" id="1121331"/>
    <lineage>
        <taxon>Bacteria</taxon>
        <taxon>Bacillati</taxon>
        <taxon>Bacillota</taxon>
        <taxon>Clostridia</taxon>
        <taxon>Eubacteriales</taxon>
        <taxon>Clostridiaceae</taxon>
        <taxon>Hathewaya</taxon>
    </lineage>
</organism>
<evidence type="ECO:0000313" key="4">
    <source>
        <dbReference type="EMBL" id="SHJ89559.1"/>
    </source>
</evidence>
<dbReference type="PANTHER" id="PTHR30461">
    <property type="entry name" value="DNA-INVERTASE FROM LAMBDOID PROPHAGE"/>
    <property type="match status" value="1"/>
</dbReference>
<dbReference type="InterPro" id="IPR011109">
    <property type="entry name" value="DNA_bind_recombinase_dom"/>
</dbReference>
<feature type="domain" description="Recombinase" evidence="3">
    <location>
        <begin position="153"/>
        <end position="285"/>
    </location>
</feature>
<dbReference type="InterPro" id="IPR038109">
    <property type="entry name" value="DNA_bind_recomb_sf"/>
</dbReference>
<gene>
    <name evidence="4" type="ORF">SAMN02745248_01222</name>
</gene>
<feature type="coiled-coil region" evidence="1">
    <location>
        <begin position="369"/>
        <end position="396"/>
    </location>
</feature>
<dbReference type="Pfam" id="PF00239">
    <property type="entry name" value="Resolvase"/>
    <property type="match status" value="1"/>
</dbReference>
<dbReference type="PROSITE" id="PS51736">
    <property type="entry name" value="RECOMBINASES_3"/>
    <property type="match status" value="1"/>
</dbReference>
<sequence>MRAAVYVRVSTDKDEQKDSLVYQQEFFQNYIKDNGLELYKFYIDIKSGTTEKRVGLQEMIKDAQNNKFDIILTKELSRLARNQKFAMTLKELLENKKIDLITMDGAIDTTKGNTNMFGLYAWVYEQEAQTTSRRVKDTLSTRAKEGKHHAQAPYGYRKVEGKLIVADDETPGNVKRIFREYISGKGFDAIARGLYEEGYRTPSQVIGKKNASELWHGSSVRGILENPHYLGKMAQGREETISVVNKRRKVIDVDKYIVVENTHEPLISEEDFKTVQSLLESRRQKAFSSKNGENQPSRPHQNIHLFTGLIYCADCGSGFHFKRNRKGYVCGRYDKHGRKACSDHIVREKDLIDIIREDLKTLSKNVSSKNRYETIKNKLSKNKIKIEKELKTVEGKIAAITTFKTKALEKLIAEEITKPDYDLITNSKNQELEKLLVLQNTLKKRVNNEVDEVLFQKIKQTVDEKLELNEITREILNRFVDRIVVTEDSTVTIYYKFNGSDKIINELME</sequence>
<keyword evidence="1" id="KW-0175">Coiled coil</keyword>
<accession>A0A1M6N1G7</accession>
<dbReference type="RefSeq" id="WP_072903245.1">
    <property type="nucleotide sequence ID" value="NZ_FRAD01000009.1"/>
</dbReference>
<evidence type="ECO:0000313" key="5">
    <source>
        <dbReference type="Proteomes" id="UP000183952"/>
    </source>
</evidence>
<dbReference type="CDD" id="cd00338">
    <property type="entry name" value="Ser_Recombinase"/>
    <property type="match status" value="1"/>
</dbReference>
<protein>
    <submittedName>
        <fullName evidence="4">Site-specific DNA recombinase</fullName>
    </submittedName>
</protein>